<name>A0ABX1C0R6_9ACTN</name>
<comment type="caution">
    <text evidence="2">The sequence shown here is derived from an EMBL/GenBank/DDBJ whole genome shotgun (WGS) entry which is preliminary data.</text>
</comment>
<evidence type="ECO:0000313" key="3">
    <source>
        <dbReference type="Proteomes" id="UP000695264"/>
    </source>
</evidence>
<sequence length="167" mass="18371">MAEDPNTDTGKISMDKAGLQSFRDDRVEPFKDELRKIAEDDPVLGVTMATLIRETDITSDGEIESYGLNRPLSLGMMLKEEFLHSKGQKLNQAIATSAQDLMEIYEEQSKLFKHIIENLDTSIETLFSTQNSNLIDIDGQDFLDVFEDVDSDMSGGRGGGGGGGDDD</sequence>
<protein>
    <submittedName>
        <fullName evidence="2">Type VII secretion system-associated protein</fullName>
    </submittedName>
</protein>
<evidence type="ECO:0000313" key="2">
    <source>
        <dbReference type="EMBL" id="NJQ02993.1"/>
    </source>
</evidence>
<proteinExistence type="predicted"/>
<feature type="region of interest" description="Disordered" evidence="1">
    <location>
        <begin position="1"/>
        <end position="20"/>
    </location>
</feature>
<dbReference type="RefSeq" id="WP_168103612.1">
    <property type="nucleotide sequence ID" value="NZ_JAATEN010000019.1"/>
</dbReference>
<evidence type="ECO:0000256" key="1">
    <source>
        <dbReference type="SAM" id="MobiDB-lite"/>
    </source>
</evidence>
<dbReference type="Proteomes" id="UP000695264">
    <property type="component" value="Unassembled WGS sequence"/>
</dbReference>
<dbReference type="EMBL" id="JAATEN010000019">
    <property type="protein sequence ID" value="NJQ02993.1"/>
    <property type="molecule type" value="Genomic_DNA"/>
</dbReference>
<reference evidence="2 3" key="1">
    <citation type="submission" date="2020-03" db="EMBL/GenBank/DDBJ databases">
        <title>WGS of actinomycetes isolated from Thailand.</title>
        <authorList>
            <person name="Thawai C."/>
        </authorList>
    </citation>
    <scope>NUCLEOTIDE SEQUENCE [LARGE SCALE GENOMIC DNA]</scope>
    <source>
        <strain evidence="2 3">PLAI 1-29</strain>
    </source>
</reference>
<dbReference type="InterPro" id="IPR049801">
    <property type="entry name" value="T7SS_assoc-like"/>
</dbReference>
<gene>
    <name evidence="2" type="ORF">HCK00_21250</name>
</gene>
<dbReference type="NCBIfam" id="NF033533">
    <property type="entry name" value="lone7_assoc_B"/>
    <property type="match status" value="1"/>
</dbReference>
<accession>A0ABX1C0R6</accession>
<keyword evidence="3" id="KW-1185">Reference proteome</keyword>
<organism evidence="2 3">
    <name type="scientific">Streptomyces zingiberis</name>
    <dbReference type="NCBI Taxonomy" id="2053010"/>
    <lineage>
        <taxon>Bacteria</taxon>
        <taxon>Bacillati</taxon>
        <taxon>Actinomycetota</taxon>
        <taxon>Actinomycetes</taxon>
        <taxon>Kitasatosporales</taxon>
        <taxon>Streptomycetaceae</taxon>
        <taxon>Streptomyces</taxon>
    </lineage>
</organism>